<protein>
    <recommendedName>
        <fullName evidence="3">tRNA (adenine(58)-N(1))-methyltransferase non-catalytic subunit TRM6</fullName>
    </recommendedName>
    <alternativeName>
        <fullName evidence="6">tRNA(m1A58)-methyltransferase subunit TRM6</fullName>
    </alternativeName>
</protein>
<evidence type="ECO:0000256" key="5">
    <source>
        <dbReference type="ARBA" id="ARBA00023242"/>
    </source>
</evidence>
<comment type="caution">
    <text evidence="8">The sequence shown here is derived from an EMBL/GenBank/DDBJ whole genome shotgun (WGS) entry which is preliminary data.</text>
</comment>
<comment type="similarity">
    <text evidence="2">Belongs to the TRM6/GCD10 family.</text>
</comment>
<organism evidence="8 9">
    <name type="scientific">Imshaugia aleurites</name>
    <dbReference type="NCBI Taxonomy" id="172621"/>
    <lineage>
        <taxon>Eukaryota</taxon>
        <taxon>Fungi</taxon>
        <taxon>Dikarya</taxon>
        <taxon>Ascomycota</taxon>
        <taxon>Pezizomycotina</taxon>
        <taxon>Lecanoromycetes</taxon>
        <taxon>OSLEUM clade</taxon>
        <taxon>Lecanoromycetidae</taxon>
        <taxon>Lecanorales</taxon>
        <taxon>Lecanorineae</taxon>
        <taxon>Parmeliaceae</taxon>
        <taxon>Imshaugia</taxon>
    </lineage>
</organism>
<evidence type="ECO:0000256" key="7">
    <source>
        <dbReference type="SAM" id="MobiDB-lite"/>
    </source>
</evidence>
<dbReference type="Pfam" id="PF04189">
    <property type="entry name" value="Gcd10p"/>
    <property type="match status" value="1"/>
</dbReference>
<dbReference type="AlphaFoldDB" id="A0A8H3J192"/>
<gene>
    <name evidence="8" type="primary">TRM6</name>
    <name evidence="8" type="ORF">IMSHALPRED_001090</name>
</gene>
<proteinExistence type="inferred from homology"/>
<keyword evidence="4" id="KW-0819">tRNA processing</keyword>
<comment type="subcellular location">
    <subcellularLocation>
        <location evidence="1">Nucleus</location>
    </subcellularLocation>
</comment>
<feature type="region of interest" description="Disordered" evidence="7">
    <location>
        <begin position="548"/>
        <end position="582"/>
    </location>
</feature>
<dbReference type="GO" id="GO:0008168">
    <property type="term" value="F:methyltransferase activity"/>
    <property type="evidence" value="ECO:0007669"/>
    <property type="project" value="UniProtKB-KW"/>
</dbReference>
<name>A0A8H3J192_9LECA</name>
<evidence type="ECO:0000256" key="2">
    <source>
        <dbReference type="ARBA" id="ARBA00008320"/>
    </source>
</evidence>
<dbReference type="EMBL" id="CAJPDT010000112">
    <property type="protein sequence ID" value="CAF9938803.1"/>
    <property type="molecule type" value="Genomic_DNA"/>
</dbReference>
<evidence type="ECO:0000313" key="8">
    <source>
        <dbReference type="EMBL" id="CAF9938803.1"/>
    </source>
</evidence>
<dbReference type="InterPro" id="IPR017423">
    <property type="entry name" value="TRM6"/>
</dbReference>
<feature type="region of interest" description="Disordered" evidence="7">
    <location>
        <begin position="283"/>
        <end position="318"/>
    </location>
</feature>
<feature type="compositionally biased region" description="Basic and acidic residues" evidence="7">
    <location>
        <begin position="283"/>
        <end position="297"/>
    </location>
</feature>
<dbReference type="Proteomes" id="UP000664534">
    <property type="component" value="Unassembled WGS sequence"/>
</dbReference>
<dbReference type="OrthoDB" id="10254665at2759"/>
<evidence type="ECO:0000313" key="9">
    <source>
        <dbReference type="Proteomes" id="UP000664534"/>
    </source>
</evidence>
<reference evidence="8" key="1">
    <citation type="submission" date="2021-03" db="EMBL/GenBank/DDBJ databases">
        <authorList>
            <person name="Tagirdzhanova G."/>
        </authorList>
    </citation>
    <scope>NUCLEOTIDE SEQUENCE</scope>
</reference>
<dbReference type="GO" id="GO:0030488">
    <property type="term" value="P:tRNA methylation"/>
    <property type="evidence" value="ECO:0007669"/>
    <property type="project" value="InterPro"/>
</dbReference>
<keyword evidence="5" id="KW-0539">Nucleus</keyword>
<dbReference type="PANTHER" id="PTHR12945">
    <property type="entry name" value="TRANSLATION INITIATION FACTOR EIF3-RELATED"/>
    <property type="match status" value="1"/>
</dbReference>
<evidence type="ECO:0000256" key="4">
    <source>
        <dbReference type="ARBA" id="ARBA00022694"/>
    </source>
</evidence>
<keyword evidence="9" id="KW-1185">Reference proteome</keyword>
<evidence type="ECO:0000256" key="1">
    <source>
        <dbReference type="ARBA" id="ARBA00004123"/>
    </source>
</evidence>
<dbReference type="GO" id="GO:0005634">
    <property type="term" value="C:nucleus"/>
    <property type="evidence" value="ECO:0007669"/>
    <property type="project" value="UniProtKB-SubCell"/>
</dbReference>
<sequence length="582" mass="63862">MKQELVQPYAYVALRLPSDATIVIQVLPNTTISIGKYGAFQANNIVGRPYHLTFEIRDTVTGDGRAQSGLRVVPAAELYADIKDEAPETPTEAEGGNPGAGGDGVEYEIVGQNGEVVMRTNRQILDDPNSQIMTMDEIEAFKAQSTGSGKELIAKILESHSALDQKTAFALAKYTLRKTKKYLRRFAVLPLDVPTLARWILTDKEPMKIMELREEILSLIGSWSNVHCTPSTTSLDGDGVEVKGGRWLVIDETAGLLVASMAEKMAILHPPDEDGLEAECKRSSNHEADTINGHDELEAPTTQDGAAPHLHDPRPRKASRLGTANTITLIHANAQPNLSLLKYFHFDAFNPPKSHPLESHLRTLSWLQLLSPDDDLGYTEPEIASEETIQSWKSGKRSNYYRKRRRWGRIKTIVDETRAGGFDGLIVASVMSPVSILRNTVSLLRGAAQVVIYSPTVESLVELSDYYSTGRRTAFLTNPPDSNLMPTDDFPLDPTLLLAPTIQTARCRSWQVLPGRTHPFMTGRGGSEGYVFTATRVLPAEGKVEARGKFKRRKVDGDMARSSSQQGNPASGGSGTIEVDTT</sequence>
<evidence type="ECO:0000256" key="3">
    <source>
        <dbReference type="ARBA" id="ARBA00021704"/>
    </source>
</evidence>
<dbReference type="GO" id="GO:0031515">
    <property type="term" value="C:tRNA (m1A) methyltransferase complex"/>
    <property type="evidence" value="ECO:0007669"/>
    <property type="project" value="InterPro"/>
</dbReference>
<evidence type="ECO:0000256" key="6">
    <source>
        <dbReference type="ARBA" id="ARBA00032319"/>
    </source>
</evidence>
<dbReference type="PANTHER" id="PTHR12945:SF0">
    <property type="entry name" value="TRNA (ADENINE(58)-N(1))-METHYLTRANSFERASE NON-CATALYTIC SUBUNIT TRM6"/>
    <property type="match status" value="1"/>
</dbReference>
<accession>A0A8H3J192</accession>